<accession>A0A818C2H3</accession>
<gene>
    <name evidence="1" type="ORF">LUA448_LOCUS19547</name>
</gene>
<proteinExistence type="predicted"/>
<dbReference type="EMBL" id="CAJNYD010002522">
    <property type="protein sequence ID" value="CAF3422334.1"/>
    <property type="molecule type" value="Genomic_DNA"/>
</dbReference>
<dbReference type="AlphaFoldDB" id="A0A818C2H3"/>
<name>A0A818C2H3_9BILA</name>
<sequence>MYKKYHNVPATLKETFGAAKLKMGFVSRNCIFRVCQLILTLIQELRKITENSINNTSQFVNKISQITINNDEKLANLDIQDMYTSISVTRAVDVVINEIINRKNLKIHH</sequence>
<protein>
    <submittedName>
        <fullName evidence="1">Uncharacterized protein</fullName>
    </submittedName>
</protein>
<evidence type="ECO:0000313" key="1">
    <source>
        <dbReference type="EMBL" id="CAF3422334.1"/>
    </source>
</evidence>
<dbReference type="Proteomes" id="UP000663833">
    <property type="component" value="Unassembled WGS sequence"/>
</dbReference>
<evidence type="ECO:0000313" key="2">
    <source>
        <dbReference type="Proteomes" id="UP000663833"/>
    </source>
</evidence>
<comment type="caution">
    <text evidence="1">The sequence shown here is derived from an EMBL/GenBank/DDBJ whole genome shotgun (WGS) entry which is preliminary data.</text>
</comment>
<reference evidence="1" key="1">
    <citation type="submission" date="2021-02" db="EMBL/GenBank/DDBJ databases">
        <authorList>
            <person name="Nowell W R."/>
        </authorList>
    </citation>
    <scope>NUCLEOTIDE SEQUENCE</scope>
</reference>
<organism evidence="1 2">
    <name type="scientific">Rotaria socialis</name>
    <dbReference type="NCBI Taxonomy" id="392032"/>
    <lineage>
        <taxon>Eukaryota</taxon>
        <taxon>Metazoa</taxon>
        <taxon>Spiralia</taxon>
        <taxon>Gnathifera</taxon>
        <taxon>Rotifera</taxon>
        <taxon>Eurotatoria</taxon>
        <taxon>Bdelloidea</taxon>
        <taxon>Philodinida</taxon>
        <taxon>Philodinidae</taxon>
        <taxon>Rotaria</taxon>
    </lineage>
</organism>